<dbReference type="SUPFAM" id="SSF48600">
    <property type="entry name" value="Chorismate mutase II"/>
    <property type="match status" value="1"/>
</dbReference>
<evidence type="ECO:0000256" key="3">
    <source>
        <dbReference type="ARBA" id="ARBA00022729"/>
    </source>
</evidence>
<evidence type="ECO:0000256" key="4">
    <source>
        <dbReference type="ARBA" id="ARBA00023235"/>
    </source>
</evidence>
<evidence type="ECO:0000256" key="5">
    <source>
        <dbReference type="SAM" id="SignalP"/>
    </source>
</evidence>
<dbReference type="InterPro" id="IPR051331">
    <property type="entry name" value="Chorismate_mutase-related"/>
</dbReference>
<proteinExistence type="predicted"/>
<dbReference type="RefSeq" id="WP_039919630.1">
    <property type="nucleotide sequence ID" value="NZ_ANMG01000088.1"/>
</dbReference>
<sequence>MRLRVLCALLVAGLLAVPAPASASASPGFWKLTDLAARRVQIADKVAAAKFGTPSPIDDPVREQQILDSVAAKAPGLGLDPSVVVRFFRDQIEANKVVQRGLYAKWTEHPGTRPPERPDLGTEVRPVIDRLNTGLLTELAATRDARERRSCDVRLAVTVRLVDARRGLDPLHSVALGESVRSACTHP</sequence>
<keyword evidence="8" id="KW-1185">Reference proteome</keyword>
<reference evidence="7 8" key="1">
    <citation type="submission" date="2017-02" db="EMBL/GenBank/DDBJ databases">
        <title>Amycolatopsis azurea DSM 43854 draft genome.</title>
        <authorList>
            <person name="Mayilraj S."/>
        </authorList>
    </citation>
    <scope>NUCLEOTIDE SEQUENCE [LARGE SCALE GENOMIC DNA]</scope>
    <source>
        <strain evidence="7 8">DSM 43854</strain>
    </source>
</reference>
<keyword evidence="3 5" id="KW-0732">Signal</keyword>
<dbReference type="NCBIfam" id="TIGR01806">
    <property type="entry name" value="CM_mono2"/>
    <property type="match status" value="1"/>
</dbReference>
<evidence type="ECO:0000313" key="7">
    <source>
        <dbReference type="EMBL" id="OOC01023.1"/>
    </source>
</evidence>
<evidence type="ECO:0000256" key="2">
    <source>
        <dbReference type="ARBA" id="ARBA00012404"/>
    </source>
</evidence>
<feature type="chain" id="PRO_5045461643" description="chorismate mutase" evidence="5">
    <location>
        <begin position="24"/>
        <end position="187"/>
    </location>
</feature>
<organism evidence="7 8">
    <name type="scientific">Amycolatopsis azurea DSM 43854</name>
    <dbReference type="NCBI Taxonomy" id="1238180"/>
    <lineage>
        <taxon>Bacteria</taxon>
        <taxon>Bacillati</taxon>
        <taxon>Actinomycetota</taxon>
        <taxon>Actinomycetes</taxon>
        <taxon>Pseudonocardiales</taxon>
        <taxon>Pseudonocardiaceae</taxon>
        <taxon>Amycolatopsis</taxon>
    </lineage>
</organism>
<dbReference type="Proteomes" id="UP000188551">
    <property type="component" value="Unassembled WGS sequence"/>
</dbReference>
<dbReference type="PANTHER" id="PTHR38041">
    <property type="entry name" value="CHORISMATE MUTASE"/>
    <property type="match status" value="1"/>
</dbReference>
<dbReference type="InterPro" id="IPR002701">
    <property type="entry name" value="CM_II_prokaryot"/>
</dbReference>
<dbReference type="SMART" id="SM00830">
    <property type="entry name" value="CM_2"/>
    <property type="match status" value="1"/>
</dbReference>
<comment type="pathway">
    <text evidence="1">Metabolic intermediate biosynthesis; prephenate biosynthesis; prephenate from chorismate: step 1/1.</text>
</comment>
<dbReference type="EC" id="5.4.99.5" evidence="2"/>
<dbReference type="InterPro" id="IPR008240">
    <property type="entry name" value="Chorismate_mutase_periplasmic"/>
</dbReference>
<dbReference type="Pfam" id="PF01817">
    <property type="entry name" value="CM_2"/>
    <property type="match status" value="1"/>
</dbReference>
<dbReference type="Gene3D" id="1.20.59.10">
    <property type="entry name" value="Chorismate mutase"/>
    <property type="match status" value="1"/>
</dbReference>
<evidence type="ECO:0000256" key="1">
    <source>
        <dbReference type="ARBA" id="ARBA00004817"/>
    </source>
</evidence>
<name>A0ABX3J1U8_9PSEU</name>
<evidence type="ECO:0000313" key="8">
    <source>
        <dbReference type="Proteomes" id="UP000188551"/>
    </source>
</evidence>
<keyword evidence="4" id="KW-0413">Isomerase</keyword>
<dbReference type="PANTHER" id="PTHR38041:SF2">
    <property type="entry name" value="SECRETED CHORISMATE MUTASE"/>
    <property type="match status" value="1"/>
</dbReference>
<dbReference type="InterPro" id="IPR036263">
    <property type="entry name" value="Chorismate_II_sf"/>
</dbReference>
<feature type="signal peptide" evidence="5">
    <location>
        <begin position="1"/>
        <end position="23"/>
    </location>
</feature>
<evidence type="ECO:0000259" key="6">
    <source>
        <dbReference type="PROSITE" id="PS51168"/>
    </source>
</evidence>
<dbReference type="PROSITE" id="PS51168">
    <property type="entry name" value="CHORISMATE_MUT_2"/>
    <property type="match status" value="1"/>
</dbReference>
<dbReference type="EMBL" id="MUXN01000033">
    <property type="protein sequence ID" value="OOC01023.1"/>
    <property type="molecule type" value="Genomic_DNA"/>
</dbReference>
<feature type="domain" description="Chorismate mutase" evidence="6">
    <location>
        <begin position="8"/>
        <end position="103"/>
    </location>
</feature>
<protein>
    <recommendedName>
        <fullName evidence="2">chorismate mutase</fullName>
        <ecNumber evidence="2">5.4.99.5</ecNumber>
    </recommendedName>
</protein>
<dbReference type="InterPro" id="IPR036979">
    <property type="entry name" value="CM_dom_sf"/>
</dbReference>
<comment type="caution">
    <text evidence="7">The sequence shown here is derived from an EMBL/GenBank/DDBJ whole genome shotgun (WGS) entry which is preliminary data.</text>
</comment>
<gene>
    <name evidence="7" type="ORF">B0293_40200</name>
</gene>
<dbReference type="NCBIfam" id="NF006741">
    <property type="entry name" value="PRK09269.1"/>
    <property type="match status" value="1"/>
</dbReference>
<accession>A0ABX3J1U8</accession>